<dbReference type="InterPro" id="IPR045319">
    <property type="entry name" value="KAT/AKT"/>
</dbReference>
<dbReference type="Proteomes" id="UP000822688">
    <property type="component" value="Chromosome 9"/>
</dbReference>
<keyword evidence="7" id="KW-0851">Voltage-gated channel</keyword>
<comment type="subcellular location">
    <subcellularLocation>
        <location evidence="1">Membrane</location>
        <topology evidence="1">Multi-pass membrane protein</topology>
    </subcellularLocation>
</comment>
<dbReference type="InterPro" id="IPR000595">
    <property type="entry name" value="cNMP-bd_dom"/>
</dbReference>
<accession>A0A8T0GY10</accession>
<dbReference type="PROSITE" id="PS51490">
    <property type="entry name" value="KHA"/>
    <property type="match status" value="1"/>
</dbReference>
<dbReference type="Pfam" id="PF00520">
    <property type="entry name" value="Ion_trans"/>
    <property type="match status" value="1"/>
</dbReference>
<keyword evidence="9 14" id="KW-1133">Transmembrane helix</keyword>
<keyword evidence="13" id="KW-0040">ANK repeat</keyword>
<evidence type="ECO:0000256" key="13">
    <source>
        <dbReference type="PROSITE-ProRule" id="PRU00023"/>
    </source>
</evidence>
<sequence length="951" mass="107416">MMRRAVDRVLGAVGVVKKSHLRKASTPSIFSHAYSSGMLPALGSNQSQKNVFKDKYVIDPYNKRYRYWQYWLVVLVFYSAWVSPFEFGFIQHPRGALLVIDNVVNFMFLIDIVLTFFVAYLDSTTFLLESNLKKIGIRYLRSWFVLDVVSTVPLAAVVAIFTGRYQTGFASSFVNLLRLWRLRRVSAVFARVEKNVKFSYFWTRCVKLFLVTLFTCHCAACSYYLLAERHPRNKQDDTWIGAVLPDFREESLWTRYVVSMYWSITTLTTVGYGDIHPVNRGEMIYDIFYMLLNLALTAYIIGNMTNLITRLTARTREYRDSVQALVEFATRNGLPPKLQEQMISHMQLKFKTESLQHESTIATLPKAIRSSVAQALFLDTILQVYLFKGTSLNFRTQLVSEMKVEFFPPREDIILVNSAPSEFYIIVNGSVEVLAHRQDGGSEQYLMTAHATDVIGEIGVLCYMPQPFTARSKKLSQLLRLDRIAFMNIVQQYKEDGQRIVDNLLQRLRESDDPRFEEVSSEIELLLAEGSEISEPSLCAVAATGNLEFLQQLLNKGVDVDKTDYCGRTALLIASSKGYEECVKLLLEMEADPNKCDVDGKVPLLEALIARDTATVKLLCENGATLKNADMGVYLGQAVLDSNKDLIDDYIKYGADINRVSDSEGLNALHIAVTEGRLDIVKFLVSRGADPYFKTSDDGIPSPCELAERYDKYPEIIKFLKAQPIRDESYSCDTPNETSNSTVRTRLARRGSSTVEFQIDEASPPSSPLNRGAVGERTIHSLMRKQSARGRLMTMRGQKSLNRQLSVNPSSGWGLRQREGRNNNQILPLRASDKELGVRVIIHPHHPWNKDVTGVGKFIALPKNIEELLKVANEKFNNHPTKVLSKEAAEIDDIRVIRENDHLYVINEEKFVSAPQGIDTDDLISRLQAVVTALSQSKSQSSPGADSSIQG</sequence>
<dbReference type="SUPFAM" id="SSF48403">
    <property type="entry name" value="Ankyrin repeat"/>
    <property type="match status" value="1"/>
</dbReference>
<dbReference type="AlphaFoldDB" id="A0A8T0GY10"/>
<comment type="caution">
    <text evidence="17">The sequence shown here is derived from an EMBL/GenBank/DDBJ whole genome shotgun (WGS) entry which is preliminary data.</text>
</comment>
<feature type="transmembrane region" description="Helical" evidence="14">
    <location>
        <begin position="142"/>
        <end position="162"/>
    </location>
</feature>
<comment type="similarity">
    <text evidence="2">Belongs to the potassium channel family. Plant (TC 1.A.1.4) subfamily.</text>
</comment>
<evidence type="ECO:0000256" key="10">
    <source>
        <dbReference type="ARBA" id="ARBA00023065"/>
    </source>
</evidence>
<feature type="transmembrane region" description="Helical" evidence="14">
    <location>
        <begin position="287"/>
        <end position="309"/>
    </location>
</feature>
<dbReference type="Pfam" id="PF13637">
    <property type="entry name" value="Ank_4"/>
    <property type="match status" value="1"/>
</dbReference>
<evidence type="ECO:0000256" key="5">
    <source>
        <dbReference type="ARBA" id="ARBA00022692"/>
    </source>
</evidence>
<dbReference type="FunFam" id="2.60.120.10:FF:000074">
    <property type="entry name" value="Potassium channel KAT2"/>
    <property type="match status" value="1"/>
</dbReference>
<dbReference type="PROSITE" id="PS50297">
    <property type="entry name" value="ANK_REP_REGION"/>
    <property type="match status" value="2"/>
</dbReference>
<evidence type="ECO:0000256" key="3">
    <source>
        <dbReference type="ARBA" id="ARBA00022448"/>
    </source>
</evidence>
<dbReference type="SUPFAM" id="SSF81324">
    <property type="entry name" value="Voltage-gated potassium channels"/>
    <property type="match status" value="1"/>
</dbReference>
<evidence type="ECO:0000259" key="16">
    <source>
        <dbReference type="PROSITE" id="PS51490"/>
    </source>
</evidence>
<dbReference type="InterPro" id="IPR018490">
    <property type="entry name" value="cNMP-bd_dom_sf"/>
</dbReference>
<keyword evidence="12" id="KW-0407">Ion channel</keyword>
<evidence type="ECO:0000256" key="6">
    <source>
        <dbReference type="ARBA" id="ARBA00022826"/>
    </source>
</evidence>
<dbReference type="PROSITE" id="PS50088">
    <property type="entry name" value="ANK_REPEAT"/>
    <property type="match status" value="2"/>
</dbReference>
<dbReference type="Gene3D" id="1.10.287.70">
    <property type="match status" value="1"/>
</dbReference>
<feature type="transmembrane region" description="Helical" evidence="14">
    <location>
        <begin position="96"/>
        <end position="121"/>
    </location>
</feature>
<evidence type="ECO:0000256" key="14">
    <source>
        <dbReference type="SAM" id="Phobius"/>
    </source>
</evidence>
<keyword evidence="5 14" id="KW-0812">Transmembrane</keyword>
<dbReference type="SUPFAM" id="SSF51206">
    <property type="entry name" value="cAMP-binding domain-like"/>
    <property type="match status" value="1"/>
</dbReference>
<organism evidence="17 18">
    <name type="scientific">Ceratodon purpureus</name>
    <name type="common">Fire moss</name>
    <name type="synonym">Dicranum purpureum</name>
    <dbReference type="NCBI Taxonomy" id="3225"/>
    <lineage>
        <taxon>Eukaryota</taxon>
        <taxon>Viridiplantae</taxon>
        <taxon>Streptophyta</taxon>
        <taxon>Embryophyta</taxon>
        <taxon>Bryophyta</taxon>
        <taxon>Bryophytina</taxon>
        <taxon>Bryopsida</taxon>
        <taxon>Dicranidae</taxon>
        <taxon>Pseudoditrichales</taxon>
        <taxon>Ditrichaceae</taxon>
        <taxon>Ceratodon</taxon>
    </lineage>
</organism>
<feature type="repeat" description="ANK" evidence="13">
    <location>
        <begin position="664"/>
        <end position="696"/>
    </location>
</feature>
<keyword evidence="8" id="KW-0630">Potassium</keyword>
<dbReference type="InterPro" id="IPR036770">
    <property type="entry name" value="Ankyrin_rpt-contain_sf"/>
</dbReference>
<dbReference type="Gene3D" id="1.10.287.630">
    <property type="entry name" value="Helix hairpin bin"/>
    <property type="match status" value="1"/>
</dbReference>
<dbReference type="PRINTS" id="PR01463">
    <property type="entry name" value="EAGCHANLFMLY"/>
</dbReference>
<dbReference type="CDD" id="cd00038">
    <property type="entry name" value="CAP_ED"/>
    <property type="match status" value="1"/>
</dbReference>
<evidence type="ECO:0000313" key="18">
    <source>
        <dbReference type="Proteomes" id="UP000822688"/>
    </source>
</evidence>
<evidence type="ECO:0000256" key="1">
    <source>
        <dbReference type="ARBA" id="ARBA00004141"/>
    </source>
</evidence>
<keyword evidence="10" id="KW-0406">Ion transport</keyword>
<evidence type="ECO:0000256" key="2">
    <source>
        <dbReference type="ARBA" id="ARBA00007929"/>
    </source>
</evidence>
<feature type="domain" description="KHA" evidence="16">
    <location>
        <begin position="839"/>
        <end position="923"/>
    </location>
</feature>
<name>A0A8T0GY10_CERPU</name>
<keyword evidence="11 14" id="KW-0472">Membrane</keyword>
<reference evidence="17" key="1">
    <citation type="submission" date="2020-06" db="EMBL/GenBank/DDBJ databases">
        <title>WGS assembly of Ceratodon purpureus strain R40.</title>
        <authorList>
            <person name="Carey S.B."/>
            <person name="Jenkins J."/>
            <person name="Shu S."/>
            <person name="Lovell J.T."/>
            <person name="Sreedasyam A."/>
            <person name="Maumus F."/>
            <person name="Tiley G.P."/>
            <person name="Fernandez-Pozo N."/>
            <person name="Barry K."/>
            <person name="Chen C."/>
            <person name="Wang M."/>
            <person name="Lipzen A."/>
            <person name="Daum C."/>
            <person name="Saski C.A."/>
            <person name="Payton A.C."/>
            <person name="Mcbreen J.C."/>
            <person name="Conrad R.E."/>
            <person name="Kollar L.M."/>
            <person name="Olsson S."/>
            <person name="Huttunen S."/>
            <person name="Landis J.B."/>
            <person name="Wickett N.J."/>
            <person name="Johnson M.G."/>
            <person name="Rensing S.A."/>
            <person name="Grimwood J."/>
            <person name="Schmutz J."/>
            <person name="Mcdaniel S.F."/>
        </authorList>
    </citation>
    <scope>NUCLEOTIDE SEQUENCE</scope>
    <source>
        <strain evidence="17">R40</strain>
    </source>
</reference>
<protein>
    <submittedName>
        <fullName evidence="17">Uncharacterized protein</fullName>
    </submittedName>
</protein>
<dbReference type="Gene3D" id="2.60.120.10">
    <property type="entry name" value="Jelly Rolls"/>
    <property type="match status" value="1"/>
</dbReference>
<evidence type="ECO:0000256" key="9">
    <source>
        <dbReference type="ARBA" id="ARBA00022989"/>
    </source>
</evidence>
<evidence type="ECO:0000256" key="11">
    <source>
        <dbReference type="ARBA" id="ARBA00023136"/>
    </source>
</evidence>
<dbReference type="InterPro" id="IPR014710">
    <property type="entry name" value="RmlC-like_jellyroll"/>
</dbReference>
<dbReference type="EMBL" id="CM026430">
    <property type="protein sequence ID" value="KAG0563004.1"/>
    <property type="molecule type" value="Genomic_DNA"/>
</dbReference>
<evidence type="ECO:0000256" key="7">
    <source>
        <dbReference type="ARBA" id="ARBA00022882"/>
    </source>
</evidence>
<dbReference type="FunFam" id="1.10.287.70:FF:000123">
    <property type="entry name" value="Potassium channel KAT3"/>
    <property type="match status" value="1"/>
</dbReference>
<keyword evidence="6" id="KW-0631">Potassium channel</keyword>
<dbReference type="Pfam" id="PF12796">
    <property type="entry name" value="Ank_2"/>
    <property type="match status" value="1"/>
</dbReference>
<dbReference type="InterPro" id="IPR005821">
    <property type="entry name" value="Ion_trans_dom"/>
</dbReference>
<dbReference type="SMART" id="SM00248">
    <property type="entry name" value="ANK"/>
    <property type="match status" value="4"/>
</dbReference>
<evidence type="ECO:0000313" key="17">
    <source>
        <dbReference type="EMBL" id="KAG0563004.1"/>
    </source>
</evidence>
<evidence type="ECO:0000256" key="12">
    <source>
        <dbReference type="ARBA" id="ARBA00023303"/>
    </source>
</evidence>
<feature type="domain" description="Cyclic nucleotide-binding" evidence="15">
    <location>
        <begin position="386"/>
        <end position="507"/>
    </location>
</feature>
<dbReference type="InterPro" id="IPR002110">
    <property type="entry name" value="Ankyrin_rpt"/>
</dbReference>
<evidence type="ECO:0000256" key="8">
    <source>
        <dbReference type="ARBA" id="ARBA00022958"/>
    </source>
</evidence>
<dbReference type="PANTHER" id="PTHR45743:SF2">
    <property type="entry name" value="POTASSIUM CHANNEL AKT1"/>
    <property type="match status" value="1"/>
</dbReference>
<dbReference type="InterPro" id="IPR021789">
    <property type="entry name" value="KHA_dom"/>
</dbReference>
<dbReference type="PANTHER" id="PTHR45743">
    <property type="entry name" value="POTASSIUM CHANNEL AKT1"/>
    <property type="match status" value="1"/>
</dbReference>
<keyword evidence="4" id="KW-0633">Potassium transport</keyword>
<gene>
    <name evidence="17" type="ORF">KC19_9G189000</name>
</gene>
<feature type="repeat" description="ANK" evidence="13">
    <location>
        <begin position="566"/>
        <end position="598"/>
    </location>
</feature>
<evidence type="ECO:0000259" key="15">
    <source>
        <dbReference type="PROSITE" id="PS50042"/>
    </source>
</evidence>
<proteinExistence type="inferred from homology"/>
<dbReference type="InterPro" id="IPR003938">
    <property type="entry name" value="K_chnl_volt-dep_EAG/ELK/ERG"/>
</dbReference>
<keyword evidence="3" id="KW-0813">Transport</keyword>
<feature type="transmembrane region" description="Helical" evidence="14">
    <location>
        <begin position="70"/>
        <end position="90"/>
    </location>
</feature>
<evidence type="ECO:0000256" key="4">
    <source>
        <dbReference type="ARBA" id="ARBA00022538"/>
    </source>
</evidence>
<dbReference type="Gene3D" id="1.25.40.20">
    <property type="entry name" value="Ankyrin repeat-containing domain"/>
    <property type="match status" value="1"/>
</dbReference>
<dbReference type="GO" id="GO:0005249">
    <property type="term" value="F:voltage-gated potassium channel activity"/>
    <property type="evidence" value="ECO:0007669"/>
    <property type="project" value="InterPro"/>
</dbReference>
<dbReference type="Pfam" id="PF00027">
    <property type="entry name" value="cNMP_binding"/>
    <property type="match status" value="1"/>
</dbReference>
<keyword evidence="18" id="KW-1185">Reference proteome</keyword>
<dbReference type="Pfam" id="PF11834">
    <property type="entry name" value="KHA"/>
    <property type="match status" value="1"/>
</dbReference>
<dbReference type="SMART" id="SM00100">
    <property type="entry name" value="cNMP"/>
    <property type="match status" value="1"/>
</dbReference>
<feature type="transmembrane region" description="Helical" evidence="14">
    <location>
        <begin position="208"/>
        <end position="226"/>
    </location>
</feature>
<dbReference type="PROSITE" id="PS50042">
    <property type="entry name" value="CNMP_BINDING_3"/>
    <property type="match status" value="1"/>
</dbReference>
<dbReference type="GO" id="GO:0034702">
    <property type="term" value="C:monoatomic ion channel complex"/>
    <property type="evidence" value="ECO:0007669"/>
    <property type="project" value="UniProtKB-KW"/>
</dbReference>